<dbReference type="Gene3D" id="2.40.160.10">
    <property type="entry name" value="Porin"/>
    <property type="match status" value="1"/>
</dbReference>
<dbReference type="AlphaFoldDB" id="A4CD82"/>
<dbReference type="STRING" id="87626.PTD2_15837"/>
<gene>
    <name evidence="3" type="ORF">PTD2_15837</name>
</gene>
<dbReference type="Pfam" id="PF13609">
    <property type="entry name" value="Porin_4"/>
    <property type="match status" value="1"/>
</dbReference>
<keyword evidence="1" id="KW-0732">Signal</keyword>
<protein>
    <recommendedName>
        <fullName evidence="2">Porin domain-containing protein</fullName>
    </recommendedName>
</protein>
<evidence type="ECO:0000256" key="1">
    <source>
        <dbReference type="SAM" id="SignalP"/>
    </source>
</evidence>
<dbReference type="RefSeq" id="WP_009838787.1">
    <property type="nucleotide sequence ID" value="NZ_AAOH01000006.1"/>
</dbReference>
<feature type="domain" description="Porin" evidence="2">
    <location>
        <begin position="9"/>
        <end position="379"/>
    </location>
</feature>
<dbReference type="SUPFAM" id="SSF56935">
    <property type="entry name" value="Porins"/>
    <property type="match status" value="1"/>
</dbReference>
<dbReference type="InterPro" id="IPR023614">
    <property type="entry name" value="Porin_dom_sf"/>
</dbReference>
<dbReference type="EMBL" id="AAOH01000006">
    <property type="protein sequence ID" value="EAR27525.1"/>
    <property type="molecule type" value="Genomic_DNA"/>
</dbReference>
<organism evidence="3 4">
    <name type="scientific">Pseudoalteromonas tunicata D2</name>
    <dbReference type="NCBI Taxonomy" id="87626"/>
    <lineage>
        <taxon>Bacteria</taxon>
        <taxon>Pseudomonadati</taxon>
        <taxon>Pseudomonadota</taxon>
        <taxon>Gammaproteobacteria</taxon>
        <taxon>Alteromonadales</taxon>
        <taxon>Pseudoalteromonadaceae</taxon>
        <taxon>Pseudoalteromonas</taxon>
    </lineage>
</organism>
<dbReference type="OrthoDB" id="197869at2"/>
<feature type="signal peptide" evidence="1">
    <location>
        <begin position="1"/>
        <end position="21"/>
    </location>
</feature>
<feature type="chain" id="PRO_5002667391" description="Porin domain-containing protein" evidence="1">
    <location>
        <begin position="22"/>
        <end position="397"/>
    </location>
</feature>
<evidence type="ECO:0000313" key="4">
    <source>
        <dbReference type="Proteomes" id="UP000006201"/>
    </source>
</evidence>
<sequence length="397" mass="44029">MKLKLLAGTIAIICSSIPAHAEVRINGFASVIGGMALDKNTELFGYSDELSFENESLFALQISADLQDNLSATAQIVAKGENDYNAEFEWAYLTYQINDHTQVSAGRMRVPFYRYSDFLDVGYAYRWIRPPKSVYNLAFSTYEGVSFVYNSQLGSWDSTLQLIGGAYSGDVATFTDNDPAKLNAITGINWTLAYDWLSLRAAYLIAETSISAQNSPEFTGLIAGLNSYGLTTQTDDLLIERDDGSFLGIGFSIDYENFLLDGEYTELEVKDSFVAPQKQFYLAAGYRIDNWLIHMTYESRDVEHEKSKFNTIPTTFVHPVYGTLPLSTDPTNPNAPLLRDLTNAAIAGTTIDSSSYSFGVRYDFHPSAAFKVDYTVVDNAITNKDSDVIAFGVDLVF</sequence>
<reference evidence="3 4" key="1">
    <citation type="submission" date="2006-02" db="EMBL/GenBank/DDBJ databases">
        <authorList>
            <person name="Moran M.A."/>
            <person name="Kjelleberg S."/>
            <person name="Egan S."/>
            <person name="Saunders N."/>
            <person name="Thomas T."/>
            <person name="Ferriera S."/>
            <person name="Johnson J."/>
            <person name="Kravitz S."/>
            <person name="Halpern A."/>
            <person name="Remington K."/>
            <person name="Beeson K."/>
            <person name="Tran B."/>
            <person name="Rogers Y.-H."/>
            <person name="Friedman R."/>
            <person name="Venter J.C."/>
        </authorList>
    </citation>
    <scope>NUCLEOTIDE SEQUENCE [LARGE SCALE GENOMIC DNA]</scope>
    <source>
        <strain evidence="3 4">D2</strain>
    </source>
</reference>
<keyword evidence="4" id="KW-1185">Reference proteome</keyword>
<dbReference type="HOGENOM" id="CLU_036480_0_0_6"/>
<evidence type="ECO:0000313" key="3">
    <source>
        <dbReference type="EMBL" id="EAR27525.1"/>
    </source>
</evidence>
<evidence type="ECO:0000259" key="2">
    <source>
        <dbReference type="Pfam" id="PF13609"/>
    </source>
</evidence>
<accession>A4CD82</accession>
<dbReference type="InterPro" id="IPR033900">
    <property type="entry name" value="Gram_neg_porin_domain"/>
</dbReference>
<name>A4CD82_9GAMM</name>
<dbReference type="GO" id="GO:0016020">
    <property type="term" value="C:membrane"/>
    <property type="evidence" value="ECO:0007669"/>
    <property type="project" value="InterPro"/>
</dbReference>
<proteinExistence type="predicted"/>
<dbReference type="Proteomes" id="UP000006201">
    <property type="component" value="Unassembled WGS sequence"/>
</dbReference>
<dbReference type="eggNOG" id="COG3203">
    <property type="taxonomic scope" value="Bacteria"/>
</dbReference>
<dbReference type="GO" id="GO:0015288">
    <property type="term" value="F:porin activity"/>
    <property type="evidence" value="ECO:0007669"/>
    <property type="project" value="InterPro"/>
</dbReference>
<comment type="caution">
    <text evidence="3">The sequence shown here is derived from an EMBL/GenBank/DDBJ whole genome shotgun (WGS) entry which is preliminary data.</text>
</comment>